<dbReference type="GO" id="GO:0016301">
    <property type="term" value="F:kinase activity"/>
    <property type="evidence" value="ECO:0007669"/>
    <property type="project" value="UniProtKB-KW"/>
</dbReference>
<protein>
    <submittedName>
        <fullName evidence="1">N-acetylhexosamine 1-kinase</fullName>
        <ecNumber evidence="1">2.7.1.162</ecNumber>
    </submittedName>
</protein>
<gene>
    <name evidence="1" type="primary">nahK_10</name>
    <name evidence="1" type="ORF">SDC9_99432</name>
</gene>
<dbReference type="AlphaFoldDB" id="A0A645AHI7"/>
<accession>A0A645AHI7</accession>
<organism evidence="1">
    <name type="scientific">bioreactor metagenome</name>
    <dbReference type="NCBI Taxonomy" id="1076179"/>
    <lineage>
        <taxon>unclassified sequences</taxon>
        <taxon>metagenomes</taxon>
        <taxon>ecological metagenomes</taxon>
    </lineage>
</organism>
<keyword evidence="1" id="KW-0808">Transferase</keyword>
<keyword evidence="1" id="KW-0418">Kinase</keyword>
<reference evidence="1" key="1">
    <citation type="submission" date="2019-08" db="EMBL/GenBank/DDBJ databases">
        <authorList>
            <person name="Kucharzyk K."/>
            <person name="Murdoch R.W."/>
            <person name="Higgins S."/>
            <person name="Loffler F."/>
        </authorList>
    </citation>
    <scope>NUCLEOTIDE SEQUENCE</scope>
</reference>
<name>A0A645AHI7_9ZZZZ</name>
<evidence type="ECO:0000313" key="1">
    <source>
        <dbReference type="EMBL" id="MPM52672.1"/>
    </source>
</evidence>
<dbReference type="InterPro" id="IPR011009">
    <property type="entry name" value="Kinase-like_dom_sf"/>
</dbReference>
<proteinExistence type="predicted"/>
<dbReference type="SUPFAM" id="SSF56112">
    <property type="entry name" value="Protein kinase-like (PK-like)"/>
    <property type="match status" value="1"/>
</dbReference>
<sequence>MVDLDTVMPGLPHYDFGDMVRTGTSPAPEDETKLEKVHMRFEMFEALLRGYLSKAGGFLNATEKELLPFSGKLITLVIGTRFLTDYLDGDQYFKIGRVHHNLDRARSQFKLVESIESQMDAMLKLLRDIDKK</sequence>
<comment type="caution">
    <text evidence="1">The sequence shown here is derived from an EMBL/GenBank/DDBJ whole genome shotgun (WGS) entry which is preliminary data.</text>
</comment>
<dbReference type="EC" id="2.7.1.162" evidence="1"/>
<dbReference type="EMBL" id="VSSQ01013972">
    <property type="protein sequence ID" value="MPM52672.1"/>
    <property type="molecule type" value="Genomic_DNA"/>
</dbReference>